<name>A0ABS6P9J9_9PSED</name>
<dbReference type="InterPro" id="IPR046673">
    <property type="entry name" value="ToxA_N"/>
</dbReference>
<dbReference type="PANTHER" id="PTHR48051">
    <property type="match status" value="1"/>
</dbReference>
<evidence type="ECO:0000259" key="3">
    <source>
        <dbReference type="Pfam" id="PF20178"/>
    </source>
</evidence>
<feature type="domain" description="Dermonecrotic toxin N-terminal" evidence="3">
    <location>
        <begin position="84"/>
        <end position="346"/>
    </location>
</feature>
<evidence type="ECO:0000313" key="5">
    <source>
        <dbReference type="Proteomes" id="UP000765224"/>
    </source>
</evidence>
<dbReference type="InterPro" id="IPR050216">
    <property type="entry name" value="LRR_domain-containing"/>
</dbReference>
<keyword evidence="5" id="KW-1185">Reference proteome</keyword>
<dbReference type="EMBL" id="JAHSTS010000001">
    <property type="protein sequence ID" value="MBV4457145.1"/>
    <property type="molecule type" value="Genomic_DNA"/>
</dbReference>
<comment type="caution">
    <text evidence="4">The sequence shown here is derived from an EMBL/GenBank/DDBJ whole genome shotgun (WGS) entry which is preliminary data.</text>
</comment>
<evidence type="ECO:0000256" key="2">
    <source>
        <dbReference type="ARBA" id="ARBA00022737"/>
    </source>
</evidence>
<dbReference type="PANTHER" id="PTHR48051:SF1">
    <property type="entry name" value="RAS SUPPRESSOR PROTEIN 1"/>
    <property type="match status" value="1"/>
</dbReference>
<keyword evidence="1" id="KW-0433">Leucine-rich repeat</keyword>
<dbReference type="InterPro" id="IPR003591">
    <property type="entry name" value="Leu-rich_rpt_typical-subtyp"/>
</dbReference>
<gene>
    <name evidence="4" type="ORF">KVG96_04165</name>
</gene>
<organism evidence="4 5">
    <name type="scientific">Pseudomonas ekonensis</name>
    <dbReference type="NCBI Taxonomy" id="2842353"/>
    <lineage>
        <taxon>Bacteria</taxon>
        <taxon>Pseudomonadati</taxon>
        <taxon>Pseudomonadota</taxon>
        <taxon>Gammaproteobacteria</taxon>
        <taxon>Pseudomonadales</taxon>
        <taxon>Pseudomonadaceae</taxon>
        <taxon>Pseudomonas</taxon>
    </lineage>
</organism>
<accession>A0ABS6P9J9</accession>
<evidence type="ECO:0000256" key="1">
    <source>
        <dbReference type="ARBA" id="ARBA00022614"/>
    </source>
</evidence>
<sequence>MNTHPVVTAPSEALRPNLHYRHLIDAIPSWLQRATPHRRTALSRIKPGMPPNLASATPHQHSGLSALLARHMETQNRVDDALGRLKSPDAFAEPLLKAELKTRFGLDLDVRNTWLRLYVPAHLPWPAIKTGAARTWTVSLLEAALHNFESDETRTDAFEPESTYITPPSADGHFRTMPKTLEKMPIAAFARTCRELDIGKRYKAYLEDNLGISNPVVGAFLKSAVQDNQKAALIAALRMARMQTLLDSETHQMILGLLDTPQAPPSRDQPWRGHALTVLDCRLTGVILFSRDLDRSRQTLGVVAYIPDDPLHPIKQYPSSASFAEELSRRLRAPDYQQFFSRFIDHAARGGFFAALNDRLTTIARQPVPPQDPRPTWRERPIAHPNLQLTTDPIRTGLLTHLYQSKLDKILNDARTIAVPTAEADRKQRWALWDALASIATALLDVAAFIAAPFVPLLGEAMLAYMAYQMLDQTFESLVEWAEGQTREAFGHFMGVVESAVQLGAFAAGAQLLAYEWPALLPRDTVQFLDRFDRIKRPNGQMRYWQPDLKPYEQATGLPSDSTPDALGLHRHQGKLILPLENKRYAVSKDPVTGLHRIEHPSRPQAYKPALRHNHAGAWQTVLDQPLGWDRDTLLRRFGPHMQRFTADERETMLRISGGNDNALRKLHVNNDAMPALLYDTLKRFEIDREIQAFIDAIGSERPEDYLNADPLMQLKLLHDYGPQSANLRVRLIDGARKTLWQSPATDMPPIELDIARLHDGDLLKTLLLKLPDSEATVLLDEERASATLEARTRKLRQTLRQLAIDHRPALFGQRYNVLERGAPGPVQVLMDSEHGLPKGLAQVIEHRADEHERQQLTIGRISPRLADICREAGLQVRIARAYEGLELPSTADNPDTGRLIRQALEKLPEHERQALGTATGHNDTLRQWVRRHAPDRQTVRTLLARHPILKPTYDPTVMRLLGGGDGYRLKPFGAPPLQEHAQALFPHLSADELNAFVQRMQRHPTGPREVLHRLITQQEELHTALSTWINAIAHHLPDTRISISRDQRLFQQQVRQRFAEDLMDCWQQQWTLAETGISTLAFSSLQPIFGDLPRLNTEFSAVSTLTLISNGTTRGAHEFLRSFSGLSHLTVRNIPLGDLPAVVARSPDLVELILSDCAISLDARAHAMLSEMHRLTTLDLYRNPLGLTPDVSNLPDLGFIDLSRTGISQLPNGLLTRPHLHTALLNNNRIQELPDALFSLPPALQNGFDLTGNPFTAAARERLRPYIQRTGQNFSILPEEPDLHRVQSLYPGMDRNQAGHFFYQLPGKTSDARVRLGQLEFELSLLEIDLSAWTADVPALHPLTNQPFSARQLLIEHSARDEFKQFVLRCWRRETELNDFDESEQPGHTLRLETQITGELPALRTDLRHVSMIHLTSQTGLAGGISRFLESFPDLSILSVRGFRLENIPDPVFRMGKLVSLNLPDCLITLSPQTALALAQMDRLQHLELSDNPLALTPDIHQMPHLLSVQLDNCGLTELPAGLLQLKDPEAVGLTDNAITELPEDLLELPPEIAESIDLRGNPFSQRALRLLTVYFQKTSIDFGVEAVIDQAEMEISDSDDSATEE</sequence>
<protein>
    <recommendedName>
        <fullName evidence="3">Dermonecrotic toxin N-terminal domain-containing protein</fullName>
    </recommendedName>
</protein>
<dbReference type="Pfam" id="PF20178">
    <property type="entry name" value="ToxA_N"/>
    <property type="match status" value="1"/>
</dbReference>
<keyword evidence="2" id="KW-0677">Repeat</keyword>
<reference evidence="4 5" key="1">
    <citation type="submission" date="2021-06" db="EMBL/GenBank/DDBJ databases">
        <title>Updating the genus Pseudomonas: Description of 43 new species and partition of the Pseudomonas putida group.</title>
        <authorList>
            <person name="Girard L."/>
            <person name="Lood C."/>
            <person name="Vandamme P."/>
            <person name="Rokni-Zadeh H."/>
            <person name="Van Noort V."/>
            <person name="Hofte M."/>
            <person name="Lavigne R."/>
            <person name="De Mot R."/>
        </authorList>
    </citation>
    <scope>NUCLEOTIDE SEQUENCE [LARGE SCALE GENOMIC DNA]</scope>
    <source>
        <strain evidence="4 5">COR58</strain>
    </source>
</reference>
<dbReference type="Proteomes" id="UP000765224">
    <property type="component" value="Unassembled WGS sequence"/>
</dbReference>
<dbReference type="SMART" id="SM00369">
    <property type="entry name" value="LRR_TYP"/>
    <property type="match status" value="3"/>
</dbReference>
<proteinExistence type="predicted"/>
<evidence type="ECO:0000313" key="4">
    <source>
        <dbReference type="EMBL" id="MBV4457145.1"/>
    </source>
</evidence>